<keyword evidence="2" id="KW-0812">Transmembrane</keyword>
<evidence type="ECO:0000313" key="5">
    <source>
        <dbReference type="Proteomes" id="UP000229757"/>
    </source>
</evidence>
<proteinExistence type="predicted"/>
<dbReference type="PANTHER" id="PTHR30386">
    <property type="entry name" value="MEMBRANE FUSION SUBUNIT OF EMRAB-TOLC MULTIDRUG EFFLUX PUMP"/>
    <property type="match status" value="1"/>
</dbReference>
<feature type="transmembrane region" description="Helical" evidence="2">
    <location>
        <begin position="45"/>
        <end position="66"/>
    </location>
</feature>
<keyword evidence="2" id="KW-0472">Membrane</keyword>
<accession>A0A2K8KTT7</accession>
<dbReference type="InterPro" id="IPR058982">
    <property type="entry name" value="Beta-barrel_AprE"/>
</dbReference>
<dbReference type="OrthoDB" id="9775513at2"/>
<feature type="coiled-coil region" evidence="1">
    <location>
        <begin position="218"/>
        <end position="245"/>
    </location>
</feature>
<organism evidence="4 5">
    <name type="scientific">Reinekea forsetii</name>
    <dbReference type="NCBI Taxonomy" id="1336806"/>
    <lineage>
        <taxon>Bacteria</taxon>
        <taxon>Pseudomonadati</taxon>
        <taxon>Pseudomonadota</taxon>
        <taxon>Gammaproteobacteria</taxon>
        <taxon>Oceanospirillales</taxon>
        <taxon>Saccharospirillaceae</taxon>
        <taxon>Reinekea</taxon>
    </lineage>
</organism>
<dbReference type="PRINTS" id="PR01490">
    <property type="entry name" value="RTXTOXIND"/>
</dbReference>
<dbReference type="RefSeq" id="WP_100256665.1">
    <property type="nucleotide sequence ID" value="NZ_CP011797.1"/>
</dbReference>
<evidence type="ECO:0000256" key="2">
    <source>
        <dbReference type="SAM" id="Phobius"/>
    </source>
</evidence>
<dbReference type="EMBL" id="CP011797">
    <property type="protein sequence ID" value="ATX76316.1"/>
    <property type="molecule type" value="Genomic_DNA"/>
</dbReference>
<dbReference type="Proteomes" id="UP000229757">
    <property type="component" value="Chromosome"/>
</dbReference>
<dbReference type="PANTHER" id="PTHR30386:SF28">
    <property type="entry name" value="EXPORTED PROTEIN"/>
    <property type="match status" value="1"/>
</dbReference>
<evidence type="ECO:0000259" key="3">
    <source>
        <dbReference type="Pfam" id="PF26002"/>
    </source>
</evidence>
<keyword evidence="1" id="KW-0175">Coiled coil</keyword>
<dbReference type="Pfam" id="PF26002">
    <property type="entry name" value="Beta-barrel_AprE"/>
    <property type="match status" value="1"/>
</dbReference>
<keyword evidence="5" id="KW-1185">Reference proteome</keyword>
<evidence type="ECO:0000313" key="4">
    <source>
        <dbReference type="EMBL" id="ATX76316.1"/>
    </source>
</evidence>
<protein>
    <submittedName>
        <fullName evidence="4">Toxin secretion, membrane-fusion protein</fullName>
    </submittedName>
</protein>
<dbReference type="Gene3D" id="2.40.50.100">
    <property type="match status" value="1"/>
</dbReference>
<dbReference type="InterPro" id="IPR050739">
    <property type="entry name" value="MFP"/>
</dbReference>
<evidence type="ECO:0000256" key="1">
    <source>
        <dbReference type="SAM" id="Coils"/>
    </source>
</evidence>
<keyword evidence="2" id="KW-1133">Transmembrane helix</keyword>
<dbReference type="KEGG" id="rfo:REIFOR_01170"/>
<feature type="domain" description="AprE-like beta-barrel" evidence="3">
    <location>
        <begin position="318"/>
        <end position="412"/>
    </location>
</feature>
<name>A0A2K8KTT7_9GAMM</name>
<reference evidence="4 5" key="1">
    <citation type="journal article" date="2017" name="Environ. Microbiol.">
        <title>Genomic and physiological analyses of 'Reinekea forsetii' reveal a versatile opportunistic lifestyle during spring algae blooms.</title>
        <authorList>
            <person name="Avci B."/>
            <person name="Hahnke R.L."/>
            <person name="Chafee M."/>
            <person name="Fischer T."/>
            <person name="Gruber-Vodicka H."/>
            <person name="Tegetmeyer H.E."/>
            <person name="Harder J."/>
            <person name="Fuchs B.M."/>
            <person name="Amann R.I."/>
            <person name="Teeling H."/>
        </authorList>
    </citation>
    <scope>NUCLEOTIDE SEQUENCE [LARGE SCALE GENOMIC DNA]</scope>
    <source>
        <strain evidence="4 5">Hel1_31_D35</strain>
    </source>
</reference>
<gene>
    <name evidence="4" type="ORF">REIFOR_01170</name>
</gene>
<dbReference type="AlphaFoldDB" id="A0A2K8KTT7"/>
<sequence>MTSYVANPPDDAAEPTEARHGLFRKQAVDKQQDRLLGEVLVVPPLSYSLITLVILIFVTAAAVLLVQGSYARKETVQGFLVPDQGVIKVYASTTGIVRQLFVQDRSLVVEGQPLFMINGDRILASGEHLEAVLLEEYQSQQQILESQLTRLPSVYDNKQMDLDQTIAATKTSIRHIQTQQKLLRDQIALADRQKANIDTLSSKGLASDADLGGASEKLLNLQAQYQELVRSLDAQRDAIKSLTLQQAGLSFDQLNRQGELQNSLSGLAQSIAQLHGERAYIVKANRAGRVSNIQVSEGQEVQSTVPLMTITPEGSELEAELLVPARAIGFVEVGQTVKMRYSAFTFQKFGLYNSTIIGVSQTVLLPNELSGLAIDAQEPMYRVTARLEQQTVNAYGKTFPLKEGISLEADIKLAERTLLEWLFEPLFSLQGRL</sequence>